<reference evidence="2" key="1">
    <citation type="submission" date="2022-07" db="EMBL/GenBank/DDBJ databases">
        <title>Phylogenomic reconstructions and comparative analyses of Kickxellomycotina fungi.</title>
        <authorList>
            <person name="Reynolds N.K."/>
            <person name="Stajich J.E."/>
            <person name="Barry K."/>
            <person name="Grigoriev I.V."/>
            <person name="Crous P."/>
            <person name="Smith M.E."/>
        </authorList>
    </citation>
    <scope>NUCLEOTIDE SEQUENCE</scope>
    <source>
        <strain evidence="2">NRRL 1566</strain>
    </source>
</reference>
<dbReference type="InterPro" id="IPR026680">
    <property type="entry name" value="CCDC137"/>
</dbReference>
<feature type="compositionally biased region" description="Basic and acidic residues" evidence="1">
    <location>
        <begin position="211"/>
        <end position="223"/>
    </location>
</feature>
<feature type="compositionally biased region" description="Basic and acidic residues" evidence="1">
    <location>
        <begin position="122"/>
        <end position="156"/>
    </location>
</feature>
<proteinExistence type="predicted"/>
<dbReference type="Proteomes" id="UP001139887">
    <property type="component" value="Unassembled WGS sequence"/>
</dbReference>
<feature type="compositionally biased region" description="Basic and acidic residues" evidence="1">
    <location>
        <begin position="246"/>
        <end position="258"/>
    </location>
</feature>
<evidence type="ECO:0000313" key="3">
    <source>
        <dbReference type="Proteomes" id="UP001139887"/>
    </source>
</evidence>
<feature type="compositionally biased region" description="Basic and acidic residues" evidence="1">
    <location>
        <begin position="78"/>
        <end position="87"/>
    </location>
</feature>
<feature type="compositionally biased region" description="Basic and acidic residues" evidence="1">
    <location>
        <begin position="11"/>
        <end position="26"/>
    </location>
</feature>
<evidence type="ECO:0000256" key="1">
    <source>
        <dbReference type="SAM" id="MobiDB-lite"/>
    </source>
</evidence>
<sequence>MGFKKPKTAKTFRDPLDDGTEHDFDPTSRLSGGRKVSKKKHKNASDAPRSFQYLMDFMSNKQQKDKQQANAKSKARKPQADPDKPKAITETLKIMPNESMSEFQRRVRSKMQNNLELIGTDFEAKEKPANNPSKDEGDEPLKSKRSERKRRNDAIRKQRKLAKKHRNDDDEWVSQDVPRFGEQAQAPPIFKALPKEKFKKMVPLPNSAEEASEKKRREEEAVKKMIQRTARLSPLERMQAKRKAKEHTDSAAEKRIMEDERERAIRRYRMLRAAREAKK</sequence>
<accession>A0A9W8LYY6</accession>
<evidence type="ECO:0000313" key="2">
    <source>
        <dbReference type="EMBL" id="KAJ2846029.1"/>
    </source>
</evidence>
<protein>
    <submittedName>
        <fullName evidence="2">Uncharacterized protein</fullName>
    </submittedName>
</protein>
<name>A0A9W8LYY6_9FUNG</name>
<gene>
    <name evidence="2" type="ORF">IWW36_004538</name>
</gene>
<feature type="compositionally biased region" description="Basic residues" evidence="1">
    <location>
        <begin position="1"/>
        <end position="10"/>
    </location>
</feature>
<feature type="region of interest" description="Disordered" evidence="1">
    <location>
        <begin position="1"/>
        <end position="258"/>
    </location>
</feature>
<dbReference type="PANTHER" id="PTHR21838:SF2">
    <property type="entry name" value="COILED-COIL DOMAIN-CONTAINING PROTEIN 137"/>
    <property type="match status" value="1"/>
</dbReference>
<dbReference type="GO" id="GO:0005634">
    <property type="term" value="C:nucleus"/>
    <property type="evidence" value="ECO:0007669"/>
    <property type="project" value="TreeGrafter"/>
</dbReference>
<dbReference type="EMBL" id="JANBUW010000641">
    <property type="protein sequence ID" value="KAJ2846029.1"/>
    <property type="molecule type" value="Genomic_DNA"/>
</dbReference>
<organism evidence="2 3">
    <name type="scientific">Coemansia brasiliensis</name>
    <dbReference type="NCBI Taxonomy" id="2650707"/>
    <lineage>
        <taxon>Eukaryota</taxon>
        <taxon>Fungi</taxon>
        <taxon>Fungi incertae sedis</taxon>
        <taxon>Zoopagomycota</taxon>
        <taxon>Kickxellomycotina</taxon>
        <taxon>Kickxellomycetes</taxon>
        <taxon>Kickxellales</taxon>
        <taxon>Kickxellaceae</taxon>
        <taxon>Coemansia</taxon>
    </lineage>
</organism>
<dbReference type="PANTHER" id="PTHR21838">
    <property type="entry name" value="COILED-COIL DOMAIN-CONTAINING PROTEIN 137"/>
    <property type="match status" value="1"/>
</dbReference>
<keyword evidence="3" id="KW-1185">Reference proteome</keyword>
<dbReference type="OrthoDB" id="5876637at2759"/>
<comment type="caution">
    <text evidence="2">The sequence shown here is derived from an EMBL/GenBank/DDBJ whole genome shotgun (WGS) entry which is preliminary data.</text>
</comment>
<dbReference type="AlphaFoldDB" id="A0A9W8LYY6"/>